<dbReference type="PIRSF" id="PIRSF001439">
    <property type="entry name" value="CryM"/>
    <property type="match status" value="1"/>
</dbReference>
<dbReference type="Pfam" id="PF02423">
    <property type="entry name" value="OCD_Mu_crystall"/>
    <property type="match status" value="1"/>
</dbReference>
<dbReference type="FunFam" id="3.40.50.720:FF:000311">
    <property type="entry name" value="Ornithine cyclodeaminase"/>
    <property type="match status" value="1"/>
</dbReference>
<dbReference type="Gene3D" id="3.40.50.720">
    <property type="entry name" value="NAD(P)-binding Rossmann-like Domain"/>
    <property type="match status" value="1"/>
</dbReference>
<dbReference type="AlphaFoldDB" id="A0AAD8H638"/>
<dbReference type="Proteomes" id="UP001237642">
    <property type="component" value="Unassembled WGS sequence"/>
</dbReference>
<dbReference type="SUPFAM" id="SSF51735">
    <property type="entry name" value="NAD(P)-binding Rossmann-fold domains"/>
    <property type="match status" value="1"/>
</dbReference>
<dbReference type="GO" id="GO:0005737">
    <property type="term" value="C:cytoplasm"/>
    <property type="evidence" value="ECO:0007669"/>
    <property type="project" value="TreeGrafter"/>
</dbReference>
<dbReference type="GO" id="GO:0016491">
    <property type="term" value="F:oxidoreductase activity"/>
    <property type="evidence" value="ECO:0007669"/>
    <property type="project" value="UniProtKB-ARBA"/>
</dbReference>
<name>A0AAD8H638_9APIA</name>
<dbReference type="InterPro" id="IPR036291">
    <property type="entry name" value="NAD(P)-bd_dom_sf"/>
</dbReference>
<reference evidence="2" key="2">
    <citation type="submission" date="2023-05" db="EMBL/GenBank/DDBJ databases">
        <authorList>
            <person name="Schelkunov M.I."/>
        </authorList>
    </citation>
    <scope>NUCLEOTIDE SEQUENCE</scope>
    <source>
        <strain evidence="2">Hsosn_3</strain>
        <tissue evidence="2">Leaf</tissue>
    </source>
</reference>
<protein>
    <submittedName>
        <fullName evidence="2">Protein SAR DEFICIENT 4</fullName>
    </submittedName>
</protein>
<dbReference type="EMBL" id="JAUIZM010000010">
    <property type="protein sequence ID" value="KAK1361194.1"/>
    <property type="molecule type" value="Genomic_DNA"/>
</dbReference>
<reference evidence="2" key="1">
    <citation type="submission" date="2023-02" db="EMBL/GenBank/DDBJ databases">
        <title>Genome of toxic invasive species Heracleum sosnowskyi carries increased number of genes despite the absence of recent whole-genome duplications.</title>
        <authorList>
            <person name="Schelkunov M."/>
            <person name="Shtratnikova V."/>
            <person name="Makarenko M."/>
            <person name="Klepikova A."/>
            <person name="Omelchenko D."/>
            <person name="Novikova G."/>
            <person name="Obukhova E."/>
            <person name="Bogdanov V."/>
            <person name="Penin A."/>
            <person name="Logacheva M."/>
        </authorList>
    </citation>
    <scope>NUCLEOTIDE SEQUENCE</scope>
    <source>
        <strain evidence="2">Hsosn_3</strain>
        <tissue evidence="2">Leaf</tissue>
    </source>
</reference>
<dbReference type="PANTHER" id="PTHR13812">
    <property type="entry name" value="KETIMINE REDUCTASE MU-CRYSTALLIN"/>
    <property type="match status" value="1"/>
</dbReference>
<gene>
    <name evidence="2" type="ORF">POM88_045668</name>
</gene>
<evidence type="ECO:0000313" key="3">
    <source>
        <dbReference type="Proteomes" id="UP001237642"/>
    </source>
</evidence>
<evidence type="ECO:0000313" key="2">
    <source>
        <dbReference type="EMBL" id="KAK1361194.1"/>
    </source>
</evidence>
<comment type="similarity">
    <text evidence="1">Belongs to the ornithine cyclodeaminase/mu-crystallin family.</text>
</comment>
<organism evidence="2 3">
    <name type="scientific">Heracleum sosnowskyi</name>
    <dbReference type="NCBI Taxonomy" id="360622"/>
    <lineage>
        <taxon>Eukaryota</taxon>
        <taxon>Viridiplantae</taxon>
        <taxon>Streptophyta</taxon>
        <taxon>Embryophyta</taxon>
        <taxon>Tracheophyta</taxon>
        <taxon>Spermatophyta</taxon>
        <taxon>Magnoliopsida</taxon>
        <taxon>eudicotyledons</taxon>
        <taxon>Gunneridae</taxon>
        <taxon>Pentapetalae</taxon>
        <taxon>asterids</taxon>
        <taxon>campanulids</taxon>
        <taxon>Apiales</taxon>
        <taxon>Apiaceae</taxon>
        <taxon>Apioideae</taxon>
        <taxon>apioid superclade</taxon>
        <taxon>Tordylieae</taxon>
        <taxon>Tordyliinae</taxon>
        <taxon>Heracleum</taxon>
    </lineage>
</organism>
<keyword evidence="3" id="KW-1185">Reference proteome</keyword>
<proteinExistence type="inferred from homology"/>
<dbReference type="InterPro" id="IPR023401">
    <property type="entry name" value="ODC_N"/>
</dbReference>
<dbReference type="InterPro" id="IPR003462">
    <property type="entry name" value="ODC_Mu_crystall"/>
</dbReference>
<sequence length="331" mass="35632">MTTTVNHNTLFIDAAALRSILSYKTLNNHFKTTLPTASSAVESPIRHSHQTSPSSSLLLMPSFSVSSSLPYIGVKLVTYHPSNSSVNLPVIHANYTLFSSVTGQTLASIDGSEMTLYRTACVSGLASWYLSREESKVLVMVGAGAMAPHLIRAHLSARPSLKKVIIWNRTVEKAVALVEMMEGGFEGVSFESTGCLDEVVRVGDVVSCATNSEVALVMGKELKRGAHLDLVGSFKHSMKECDDEAMRRGRVFVDNEAALVESGELLGAFERGVICKDDIVGNLVELIRGDKVGRKDSSEITIFKSVGSALVDLLCAQLVYESCKNSPASSI</sequence>
<dbReference type="PANTHER" id="PTHR13812:SF19">
    <property type="entry name" value="KETIMINE REDUCTASE MU-CRYSTALLIN"/>
    <property type="match status" value="1"/>
</dbReference>
<dbReference type="Gene3D" id="3.30.1780.10">
    <property type="entry name" value="ornithine cyclodeaminase, domain 1"/>
    <property type="match status" value="1"/>
</dbReference>
<evidence type="ECO:0000256" key="1">
    <source>
        <dbReference type="ARBA" id="ARBA00008903"/>
    </source>
</evidence>
<accession>A0AAD8H638</accession>
<comment type="caution">
    <text evidence="2">The sequence shown here is derived from an EMBL/GenBank/DDBJ whole genome shotgun (WGS) entry which is preliminary data.</text>
</comment>
<dbReference type="GO" id="GO:0019752">
    <property type="term" value="P:carboxylic acid metabolic process"/>
    <property type="evidence" value="ECO:0007669"/>
    <property type="project" value="UniProtKB-ARBA"/>
</dbReference>